<dbReference type="EMBL" id="WJQU01000001">
    <property type="protein sequence ID" value="KAJ6646213.1"/>
    <property type="molecule type" value="Genomic_DNA"/>
</dbReference>
<proteinExistence type="predicted"/>
<protein>
    <submittedName>
        <fullName evidence="1">Uncharacterized protein</fullName>
    </submittedName>
</protein>
<evidence type="ECO:0000313" key="1">
    <source>
        <dbReference type="EMBL" id="KAJ6646213.1"/>
    </source>
</evidence>
<dbReference type="AlphaFoldDB" id="A0A9Q0N9V5"/>
<comment type="caution">
    <text evidence="1">The sequence shown here is derived from an EMBL/GenBank/DDBJ whole genome shotgun (WGS) entry which is preliminary data.</text>
</comment>
<sequence length="35" mass="4177">MSNYIYLNGILLLSTVNDYCEFKDHTELIQQEVIR</sequence>
<evidence type="ECO:0000313" key="2">
    <source>
        <dbReference type="Proteomes" id="UP001151699"/>
    </source>
</evidence>
<gene>
    <name evidence="1" type="ORF">Bhyg_01424</name>
</gene>
<name>A0A9Q0N9V5_9DIPT</name>
<reference evidence="1" key="1">
    <citation type="submission" date="2022-07" db="EMBL/GenBank/DDBJ databases">
        <authorList>
            <person name="Trinca V."/>
            <person name="Uliana J.V.C."/>
            <person name="Torres T.T."/>
            <person name="Ward R.J."/>
            <person name="Monesi N."/>
        </authorList>
    </citation>
    <scope>NUCLEOTIDE SEQUENCE</scope>
    <source>
        <strain evidence="1">HSMRA1968</strain>
        <tissue evidence="1">Whole embryos</tissue>
    </source>
</reference>
<keyword evidence="2" id="KW-1185">Reference proteome</keyword>
<dbReference type="Proteomes" id="UP001151699">
    <property type="component" value="Chromosome A"/>
</dbReference>
<organism evidence="1 2">
    <name type="scientific">Pseudolycoriella hygida</name>
    <dbReference type="NCBI Taxonomy" id="35572"/>
    <lineage>
        <taxon>Eukaryota</taxon>
        <taxon>Metazoa</taxon>
        <taxon>Ecdysozoa</taxon>
        <taxon>Arthropoda</taxon>
        <taxon>Hexapoda</taxon>
        <taxon>Insecta</taxon>
        <taxon>Pterygota</taxon>
        <taxon>Neoptera</taxon>
        <taxon>Endopterygota</taxon>
        <taxon>Diptera</taxon>
        <taxon>Nematocera</taxon>
        <taxon>Sciaroidea</taxon>
        <taxon>Sciaridae</taxon>
        <taxon>Pseudolycoriella</taxon>
    </lineage>
</organism>
<accession>A0A9Q0N9V5</accession>